<evidence type="ECO:0000259" key="2">
    <source>
        <dbReference type="Pfam" id="PF01458"/>
    </source>
</evidence>
<dbReference type="InterPro" id="IPR000825">
    <property type="entry name" value="SUF_FeS_clus_asmbl_SufBD_core"/>
</dbReference>
<gene>
    <name evidence="3" type="ORF">apy_10430</name>
</gene>
<evidence type="ECO:0000313" key="3">
    <source>
        <dbReference type="EMBL" id="GBF09318.1"/>
    </source>
</evidence>
<feature type="domain" description="SUF system FeS cluster assembly SufBD core" evidence="2">
    <location>
        <begin position="148"/>
        <end position="369"/>
    </location>
</feature>
<evidence type="ECO:0000313" key="4">
    <source>
        <dbReference type="Proteomes" id="UP000291213"/>
    </source>
</evidence>
<dbReference type="InterPro" id="IPR037284">
    <property type="entry name" value="SUF_FeS_clus_asmbl_SufBD_sf"/>
</dbReference>
<protein>
    <submittedName>
        <fullName evidence="3">FeS assembly protein SufD</fullName>
    </submittedName>
</protein>
<dbReference type="OrthoDB" id="300624at2157"/>
<name>A0A401HAD4_AERPX</name>
<organism evidence="3 4">
    <name type="scientific">Aeropyrum pernix</name>
    <dbReference type="NCBI Taxonomy" id="56636"/>
    <lineage>
        <taxon>Archaea</taxon>
        <taxon>Thermoproteota</taxon>
        <taxon>Thermoprotei</taxon>
        <taxon>Desulfurococcales</taxon>
        <taxon>Desulfurococcaceae</taxon>
        <taxon>Aeropyrum</taxon>
    </lineage>
</organism>
<comment type="similarity">
    <text evidence="1">Belongs to the iron-sulfur cluster assembly SufBD family.</text>
</comment>
<dbReference type="InterPro" id="IPR055346">
    <property type="entry name" value="Fe-S_cluster_assembly_SufBD"/>
</dbReference>
<dbReference type="PANTHER" id="PTHR30508:SF1">
    <property type="entry name" value="UPF0051 PROTEIN ABCI8, CHLOROPLASTIC-RELATED"/>
    <property type="match status" value="1"/>
</dbReference>
<dbReference type="SUPFAM" id="SSF101960">
    <property type="entry name" value="Stabilizer of iron transporter SufD"/>
    <property type="match status" value="1"/>
</dbReference>
<dbReference type="Proteomes" id="UP000291213">
    <property type="component" value="Unassembled WGS sequence"/>
</dbReference>
<dbReference type="EMBL" id="BDMD01000053">
    <property type="protein sequence ID" value="GBF09318.1"/>
    <property type="molecule type" value="Genomic_DNA"/>
</dbReference>
<dbReference type="GO" id="GO:0016226">
    <property type="term" value="P:iron-sulfur cluster assembly"/>
    <property type="evidence" value="ECO:0007669"/>
    <property type="project" value="InterPro"/>
</dbReference>
<evidence type="ECO:0000256" key="1">
    <source>
        <dbReference type="ARBA" id="ARBA00043967"/>
    </source>
</evidence>
<reference evidence="3 4" key="1">
    <citation type="submission" date="2017-02" db="EMBL/GenBank/DDBJ databases">
        <title>isolation and characterization of a novel temperate virus Aeropyrum globular virus 1 infecting hyperthermophilic archaeon Aeropyrum.</title>
        <authorList>
            <person name="Yumiya M."/>
            <person name="Yoshida T."/>
            <person name="Sako Y."/>
        </authorList>
    </citation>
    <scope>NUCLEOTIDE SEQUENCE [LARGE SCALE GENOMIC DNA]</scope>
    <source>
        <strain evidence="3 4">YK1-12-2013</strain>
    </source>
</reference>
<comment type="caution">
    <text evidence="3">The sequence shown here is derived from an EMBL/GenBank/DDBJ whole genome shotgun (WGS) entry which is preliminary data.</text>
</comment>
<sequence>MASSIIAREELRKLVKELPFQEIADTPTVKYYTDWKVYEKLMDLDYAESVDTLPEHLTKSIQHKPAIHLGSDLTVSVLPKGVKAEKFDLETVASMEGLKPFTLVRADGGRMQAYHALRFNLGVKITVEPGTDFGSLAIASLGGQGYLGHHIVIEVGEGAKGEIIYIDYSVSPGLKTTVVEARLGRDAEVEVTNIVLHSSRSAVYTLRGFEVLDKASLKQYYLISGGRMTRFQDDNLLDGRLSSLKALASTVARPNTASDVIISSLHNGPESDGEVRARGVVVGNGYLAQRGVAMLGETARLAASEVESYIFLLSEKGKGYAVPVLEIHTGEITRAGHSAAVASLAEDTIFYLKSRGLDDKDIVTLVMEGITRFSGVLEKMEIPFNWLINLE</sequence>
<accession>A0A401HAD4</accession>
<dbReference type="AlphaFoldDB" id="A0A401HAD4"/>
<dbReference type="Pfam" id="PF01458">
    <property type="entry name" value="SUFBD_core"/>
    <property type="match status" value="1"/>
</dbReference>
<dbReference type="PANTHER" id="PTHR30508">
    <property type="entry name" value="FES CLUSTER ASSEMBLY PROTEIN SUF"/>
    <property type="match status" value="1"/>
</dbReference>
<proteinExistence type="inferred from homology"/>
<dbReference type="RefSeq" id="WP_131160303.1">
    <property type="nucleotide sequence ID" value="NZ_BDMD01000053.1"/>
</dbReference>